<sequence>MTLRRLLHIAAAAAALGTGCSLEYQELAESLDDETPALRMSSVTVVTVEEGQEKFRVQADSLEDYENTFRRILRGAEFIEYDREGEVSTRGRADLVEFDTRTDNALLEGNISFTSEKDSATVSADYLEWIDGERRLAGRPEGEVYLERKNGTGIRGFGFSADFPSRIFRFSRGVSGRYVFDSDDGGEGSEP</sequence>
<accession>A0A1Y1RZ81</accession>
<dbReference type="RefSeq" id="WP_083049762.1">
    <property type="nucleotide sequence ID" value="NZ_MWQY01000007.1"/>
</dbReference>
<protein>
    <submittedName>
        <fullName evidence="1">LPS export ABC transporter periplasmic protein LptC</fullName>
    </submittedName>
</protein>
<proteinExistence type="predicted"/>
<keyword evidence="2" id="KW-1185">Reference proteome</keyword>
<dbReference type="PROSITE" id="PS51257">
    <property type="entry name" value="PROKAR_LIPOPROTEIN"/>
    <property type="match status" value="1"/>
</dbReference>
<dbReference type="Proteomes" id="UP000192343">
    <property type="component" value="Unassembled WGS sequence"/>
</dbReference>
<dbReference type="OrthoDB" id="360865at2"/>
<dbReference type="NCBIfam" id="TIGR04409">
    <property type="entry name" value="LptC_YrbK"/>
    <property type="match status" value="1"/>
</dbReference>
<dbReference type="InterPro" id="IPR026265">
    <property type="entry name" value="LptC"/>
</dbReference>
<comment type="caution">
    <text evidence="1">The sequence shown here is derived from an EMBL/GenBank/DDBJ whole genome shotgun (WGS) entry which is preliminary data.</text>
</comment>
<dbReference type="GO" id="GO:0015221">
    <property type="term" value="F:lipopolysaccharide transmembrane transporter activity"/>
    <property type="evidence" value="ECO:0007669"/>
    <property type="project" value="InterPro"/>
</dbReference>
<gene>
    <name evidence="1" type="ORF">B4O97_07735</name>
</gene>
<dbReference type="AlphaFoldDB" id="A0A1Y1RZ81"/>
<dbReference type="STRING" id="1963862.B4O97_07735"/>
<evidence type="ECO:0000313" key="1">
    <source>
        <dbReference type="EMBL" id="ORC35950.1"/>
    </source>
</evidence>
<dbReference type="EMBL" id="MWQY01000007">
    <property type="protein sequence ID" value="ORC35950.1"/>
    <property type="molecule type" value="Genomic_DNA"/>
</dbReference>
<name>A0A1Y1RZ81_9SPIO</name>
<dbReference type="GO" id="GO:0005886">
    <property type="term" value="C:plasma membrane"/>
    <property type="evidence" value="ECO:0007669"/>
    <property type="project" value="InterPro"/>
</dbReference>
<organism evidence="1 2">
    <name type="scientific">Marispirochaeta aestuarii</name>
    <dbReference type="NCBI Taxonomy" id="1963862"/>
    <lineage>
        <taxon>Bacteria</taxon>
        <taxon>Pseudomonadati</taxon>
        <taxon>Spirochaetota</taxon>
        <taxon>Spirochaetia</taxon>
        <taxon>Spirochaetales</taxon>
        <taxon>Spirochaetaceae</taxon>
        <taxon>Marispirochaeta</taxon>
    </lineage>
</organism>
<evidence type="ECO:0000313" key="2">
    <source>
        <dbReference type="Proteomes" id="UP000192343"/>
    </source>
</evidence>
<reference evidence="1 2" key="1">
    <citation type="submission" date="2017-03" db="EMBL/GenBank/DDBJ databases">
        <title>Draft Genome sequence of Marispirochaeta sp. strain JC444.</title>
        <authorList>
            <person name="Shivani Y."/>
            <person name="Subhash Y."/>
            <person name="Sasikala C."/>
            <person name="Ramana C."/>
        </authorList>
    </citation>
    <scope>NUCLEOTIDE SEQUENCE [LARGE SCALE GENOMIC DNA]</scope>
    <source>
        <strain evidence="1 2">JC444</strain>
    </source>
</reference>